<dbReference type="InterPro" id="IPR027417">
    <property type="entry name" value="P-loop_NTPase"/>
</dbReference>
<proteinExistence type="predicted"/>
<evidence type="ECO:0000313" key="5">
    <source>
        <dbReference type="EMBL" id="KAG0671878.1"/>
    </source>
</evidence>
<dbReference type="Gene3D" id="3.40.50.300">
    <property type="entry name" value="P-loop containing nucleotide triphosphate hydrolases"/>
    <property type="match status" value="1"/>
</dbReference>
<dbReference type="OrthoDB" id="4065668at2759"/>
<feature type="domain" description="Tr-type G" evidence="4">
    <location>
        <begin position="264"/>
        <end position="464"/>
    </location>
</feature>
<dbReference type="SUPFAM" id="SSF52540">
    <property type="entry name" value="P-loop containing nucleoside triphosphate hydrolases"/>
    <property type="match status" value="1"/>
</dbReference>
<dbReference type="GO" id="GO:0005525">
    <property type="term" value="F:GTP binding"/>
    <property type="evidence" value="ECO:0007669"/>
    <property type="project" value="UniProtKB-KW"/>
</dbReference>
<evidence type="ECO:0000256" key="1">
    <source>
        <dbReference type="ARBA" id="ARBA00022741"/>
    </source>
</evidence>
<dbReference type="PANTHER" id="PTHR23115">
    <property type="entry name" value="TRANSLATION FACTOR"/>
    <property type="match status" value="1"/>
</dbReference>
<keyword evidence="6" id="KW-1185">Reference proteome</keyword>
<dbReference type="AlphaFoldDB" id="A0A9P6WE67"/>
<dbReference type="Proteomes" id="UP000750334">
    <property type="component" value="Unassembled WGS sequence"/>
</dbReference>
<protein>
    <submittedName>
        <fullName evidence="5">Hsp70 suppressor, GTPase facilitates ribosomal subunit dissociation</fullName>
    </submittedName>
</protein>
<evidence type="ECO:0000256" key="2">
    <source>
        <dbReference type="ARBA" id="ARBA00023134"/>
    </source>
</evidence>
<organism evidence="5 6">
    <name type="scientific">Maudiozyma exigua</name>
    <name type="common">Yeast</name>
    <name type="synonym">Kazachstania exigua</name>
    <dbReference type="NCBI Taxonomy" id="34358"/>
    <lineage>
        <taxon>Eukaryota</taxon>
        <taxon>Fungi</taxon>
        <taxon>Dikarya</taxon>
        <taxon>Ascomycota</taxon>
        <taxon>Saccharomycotina</taxon>
        <taxon>Saccharomycetes</taxon>
        <taxon>Saccharomycetales</taxon>
        <taxon>Saccharomycetaceae</taxon>
        <taxon>Maudiozyma</taxon>
    </lineage>
</organism>
<keyword evidence="2" id="KW-0342">GTP-binding</keyword>
<evidence type="ECO:0000259" key="4">
    <source>
        <dbReference type="Pfam" id="PF00009"/>
    </source>
</evidence>
<dbReference type="InterPro" id="IPR050100">
    <property type="entry name" value="TRAFAC_GTPase_members"/>
</dbReference>
<gene>
    <name evidence="5" type="primary">HBS1_2</name>
    <name evidence="5" type="ORF">C6P45_004753</name>
</gene>
<name>A0A9P6WE67_MAUEX</name>
<accession>A0A9P6WE67</accession>
<evidence type="ECO:0000313" key="6">
    <source>
        <dbReference type="Proteomes" id="UP000750334"/>
    </source>
</evidence>
<feature type="compositionally biased region" description="Basic and acidic residues" evidence="3">
    <location>
        <begin position="38"/>
        <end position="53"/>
    </location>
</feature>
<dbReference type="InterPro" id="IPR000795">
    <property type="entry name" value="T_Tr_GTP-bd_dom"/>
</dbReference>
<dbReference type="EMBL" id="PUHR01000007">
    <property type="protein sequence ID" value="KAG0671878.1"/>
    <property type="molecule type" value="Genomic_DNA"/>
</dbReference>
<keyword evidence="1" id="KW-0547">Nucleotide-binding</keyword>
<dbReference type="Pfam" id="PF00009">
    <property type="entry name" value="GTP_EFTU"/>
    <property type="match status" value="1"/>
</dbReference>
<sequence>MSKLEQFAKQRLLNKQSASDVNALPKNENNSKSVSLLDRLKNAKNEKKNDEPKLSLSDILKRSKGSTTSSDKRSSKLNSLSSRLHDLQTKKENEETESNTELSAKSTVINVEVPKGSNTIISKESDKLRYIRQSLLDFQKITKIDNSSVTNKLYRISSLNNSDECIVAKNKIKNKRILAELNAVFSPSNKRQRITENFHKLSPDDEVLEAQTGAFNDVTKKVANLSIKPPKRLRKKEDTEKSNVSKDERINPQIYMSKNRIQPTISVITLGHENSGKSTLVGKLLYDLGHFKIQDVNDLKIKLERSVYKEDNNLFWSWLLDYDKKSSELSEKSLKIETLKYGEYNYKVTDFPGTKKAITSDLVNTIGASDIVVLVIDCGIDGFENGFNLNGQIIEHCILASSLKVKKLIIAMNKLDTIDWNEERFEDIKRELLPFLNTIGFENDQVNFVPCCSIVNSKEDGLFKPVYQQMCPWNKNMKSVFELIQDESAMIRNEKVCVNNEPLIISVTNSESANSRCIGLMRCGNIQKGDIVRVLPQETTMTVQCIRKNGKEVPIGLYNDKISLEYKPANENNEINLDTETIDITTDDIITSIDDSDLTMKNQRHIILDVQLFDVYDTNISAGNKFRLFSFISDQDVKVNKVIGNSGNVTRLEVEISEPFILKARHNDIILRNNMNRTICFGKIIQ</sequence>
<evidence type="ECO:0000256" key="3">
    <source>
        <dbReference type="SAM" id="MobiDB-lite"/>
    </source>
</evidence>
<comment type="caution">
    <text evidence="5">The sequence shown here is derived from an EMBL/GenBank/DDBJ whole genome shotgun (WGS) entry which is preliminary data.</text>
</comment>
<feature type="region of interest" description="Disordered" evidence="3">
    <location>
        <begin position="15"/>
        <end position="103"/>
    </location>
</feature>
<feature type="compositionally biased region" description="Basic and acidic residues" evidence="3">
    <location>
        <begin position="83"/>
        <end position="93"/>
    </location>
</feature>
<reference evidence="5 6" key="1">
    <citation type="submission" date="2020-11" db="EMBL/GenBank/DDBJ databases">
        <title>Kefir isolates.</title>
        <authorList>
            <person name="Marcisauskas S."/>
            <person name="Kim Y."/>
            <person name="Blasche S."/>
        </authorList>
    </citation>
    <scope>NUCLEOTIDE SEQUENCE [LARGE SCALE GENOMIC DNA]</scope>
    <source>
        <strain evidence="5 6">OG2</strain>
    </source>
</reference>
<dbReference type="GO" id="GO:0003924">
    <property type="term" value="F:GTPase activity"/>
    <property type="evidence" value="ECO:0007669"/>
    <property type="project" value="InterPro"/>
</dbReference>